<dbReference type="AlphaFoldDB" id="V2UP28"/>
<dbReference type="OrthoDB" id="6717547at2"/>
<comment type="caution">
    <text evidence="2">The sequence shown here is derived from an EMBL/GenBank/DDBJ whole genome shotgun (WGS) entry which is preliminary data.</text>
</comment>
<dbReference type="HOGENOM" id="CLU_1399835_0_0_6"/>
<evidence type="ECO:0000313" key="3">
    <source>
        <dbReference type="Proteomes" id="UP000018418"/>
    </source>
</evidence>
<dbReference type="Pfam" id="PF26624">
    <property type="entry name" value="DUF8200"/>
    <property type="match status" value="2"/>
</dbReference>
<dbReference type="RefSeq" id="WP_004902455.1">
    <property type="nucleotide sequence ID" value="NZ_BBTI01000006.1"/>
</dbReference>
<dbReference type="STRING" id="396323.VH98_12825"/>
<evidence type="ECO:0000256" key="1">
    <source>
        <dbReference type="SAM" id="SignalP"/>
    </source>
</evidence>
<feature type="signal peptide" evidence="1">
    <location>
        <begin position="1"/>
        <end position="21"/>
    </location>
</feature>
<gene>
    <name evidence="2" type="ORF">P255_02338</name>
</gene>
<sequence>MKTKQLALLLGALGLSVLGHATTWFAGSEHRGNVNIRISGGAGVTWNCNGRECQMSGPWGNDLSLESCQNLAAQVGELRYYGNSAGRMWSAGSPALNQCNQAASRPSNRGETVWYAASHYRGKVQTQISGGAWVIWDCNGHECSMSGPWGNDLSVESCRNLAAKVGRISAYSNSAGAEWRSGSRELASCNAAAR</sequence>
<accession>V2UP28</accession>
<evidence type="ECO:0008006" key="4">
    <source>
        <dbReference type="Google" id="ProtNLM"/>
    </source>
</evidence>
<organism evidence="2 3">
    <name type="scientific">Acinetobacter brisouii CIP 110357</name>
    <dbReference type="NCBI Taxonomy" id="1341683"/>
    <lineage>
        <taxon>Bacteria</taxon>
        <taxon>Pseudomonadati</taxon>
        <taxon>Pseudomonadota</taxon>
        <taxon>Gammaproteobacteria</taxon>
        <taxon>Moraxellales</taxon>
        <taxon>Moraxellaceae</taxon>
        <taxon>Acinetobacter</taxon>
    </lineage>
</organism>
<feature type="chain" id="PRO_5004710255" description="SRCR domain-containing protein" evidence="1">
    <location>
        <begin position="22"/>
        <end position="194"/>
    </location>
</feature>
<dbReference type="EMBL" id="AYEU01000007">
    <property type="protein sequence ID" value="ESK50361.1"/>
    <property type="molecule type" value="Genomic_DNA"/>
</dbReference>
<keyword evidence="1" id="KW-0732">Signal</keyword>
<evidence type="ECO:0000313" key="2">
    <source>
        <dbReference type="EMBL" id="ESK50361.1"/>
    </source>
</evidence>
<keyword evidence="3" id="KW-1185">Reference proteome</keyword>
<proteinExistence type="predicted"/>
<dbReference type="InterPro" id="IPR058513">
    <property type="entry name" value="DUF8200"/>
</dbReference>
<protein>
    <recommendedName>
        <fullName evidence="4">SRCR domain-containing protein</fullName>
    </recommendedName>
</protein>
<name>V2UP28_9GAMM</name>
<dbReference type="Proteomes" id="UP000018418">
    <property type="component" value="Unassembled WGS sequence"/>
</dbReference>
<dbReference type="PATRIC" id="fig|1341683.3.peg.2315"/>
<reference evidence="2 3" key="1">
    <citation type="submission" date="2013-10" db="EMBL/GenBank/DDBJ databases">
        <title>The Genome Sequence of Acinetobacter brisouii CIP 110357.</title>
        <authorList>
            <consortium name="The Broad Institute Genomics Platform"/>
            <consortium name="The Broad Institute Genome Sequencing Center for Infectious Disease"/>
            <person name="Cerqueira G."/>
            <person name="Feldgarden M."/>
            <person name="Courvalin P."/>
            <person name="Grillot-Courvalin C."/>
            <person name="Clermont D."/>
            <person name="Rocha E."/>
            <person name="Yoon E.-J."/>
            <person name="Nemec A."/>
            <person name="Young S.K."/>
            <person name="Zeng Q."/>
            <person name="Gargeya S."/>
            <person name="Fitzgerald M."/>
            <person name="Abouelleil A."/>
            <person name="Alvarado L."/>
            <person name="Berlin A.M."/>
            <person name="Chapman S.B."/>
            <person name="Gainer-Dewar J."/>
            <person name="Goldberg J."/>
            <person name="Gnerre S."/>
            <person name="Griggs A."/>
            <person name="Gujja S."/>
            <person name="Hansen M."/>
            <person name="Howarth C."/>
            <person name="Imamovic A."/>
            <person name="Ireland A."/>
            <person name="Larimer J."/>
            <person name="McCowan C."/>
            <person name="Murphy C."/>
            <person name="Pearson M."/>
            <person name="Poon T.W."/>
            <person name="Priest M."/>
            <person name="Roberts A."/>
            <person name="Saif S."/>
            <person name="Shea T."/>
            <person name="Sykes S."/>
            <person name="Wortman J."/>
            <person name="Nusbaum C."/>
            <person name="Birren B."/>
        </authorList>
    </citation>
    <scope>NUCLEOTIDE SEQUENCE [LARGE SCALE GENOMIC DNA]</scope>
    <source>
        <strain evidence="2 3">CIP 110357</strain>
    </source>
</reference>